<evidence type="ECO:0000256" key="3">
    <source>
        <dbReference type="ARBA" id="ARBA00022490"/>
    </source>
</evidence>
<evidence type="ECO:0000313" key="8">
    <source>
        <dbReference type="Proteomes" id="UP001162811"/>
    </source>
</evidence>
<evidence type="ECO:0000256" key="5">
    <source>
        <dbReference type="ARBA" id="ARBA00023186"/>
    </source>
</evidence>
<dbReference type="InterPro" id="IPR003713">
    <property type="entry name" value="FliS"/>
</dbReference>
<accession>A0ABT1APA5</accession>
<proteinExistence type="inferred from homology"/>
<keyword evidence="7" id="KW-0282">Flagellum</keyword>
<keyword evidence="7" id="KW-0969">Cilium</keyword>
<keyword evidence="4 6" id="KW-1005">Bacterial flagellum biogenesis</keyword>
<dbReference type="InterPro" id="IPR036584">
    <property type="entry name" value="FliS_sf"/>
</dbReference>
<dbReference type="NCBIfam" id="TIGR00208">
    <property type="entry name" value="fliS"/>
    <property type="match status" value="1"/>
</dbReference>
<organism evidence="7 8">
    <name type="scientific">Ralstonia soli</name>
    <dbReference type="NCBI Taxonomy" id="2953896"/>
    <lineage>
        <taxon>Bacteria</taxon>
        <taxon>Pseudomonadati</taxon>
        <taxon>Pseudomonadota</taxon>
        <taxon>Betaproteobacteria</taxon>
        <taxon>Burkholderiales</taxon>
        <taxon>Burkholderiaceae</taxon>
        <taxon>Ralstonia</taxon>
    </lineage>
</organism>
<keyword evidence="3 6" id="KW-0963">Cytoplasm</keyword>
<keyword evidence="7" id="KW-0966">Cell projection</keyword>
<comment type="caution">
    <text evidence="7">The sequence shown here is derived from an EMBL/GenBank/DDBJ whole genome shotgun (WGS) entry which is preliminary data.</text>
</comment>
<dbReference type="PIRSF" id="PIRSF039090">
    <property type="entry name" value="Flis"/>
    <property type="match status" value="1"/>
</dbReference>
<dbReference type="SUPFAM" id="SSF101116">
    <property type="entry name" value="Flagellar export chaperone FliS"/>
    <property type="match status" value="1"/>
</dbReference>
<dbReference type="PANTHER" id="PTHR34773:SF1">
    <property type="entry name" value="FLAGELLAR SECRETION CHAPERONE FLIS"/>
    <property type="match status" value="1"/>
</dbReference>
<dbReference type="PANTHER" id="PTHR34773">
    <property type="entry name" value="FLAGELLAR SECRETION CHAPERONE FLIS"/>
    <property type="match status" value="1"/>
</dbReference>
<dbReference type="RefSeq" id="WP_252682905.1">
    <property type="nucleotide sequence ID" value="NZ_JAMXHT010000007.1"/>
</dbReference>
<evidence type="ECO:0000256" key="6">
    <source>
        <dbReference type="PIRNR" id="PIRNR039090"/>
    </source>
</evidence>
<dbReference type="CDD" id="cd16098">
    <property type="entry name" value="FliS"/>
    <property type="match status" value="1"/>
</dbReference>
<reference evidence="7" key="1">
    <citation type="submission" date="2022-06" db="EMBL/GenBank/DDBJ databases">
        <authorList>
            <person name="Lu C.-H."/>
        </authorList>
    </citation>
    <scope>NUCLEOTIDE SEQUENCE</scope>
    <source>
        <strain evidence="7">21MJYT02-11</strain>
    </source>
</reference>
<evidence type="ECO:0000313" key="7">
    <source>
        <dbReference type="EMBL" id="MCO5400274.1"/>
    </source>
</evidence>
<dbReference type="EMBL" id="JAMXHT010000007">
    <property type="protein sequence ID" value="MCO5400274.1"/>
    <property type="molecule type" value="Genomic_DNA"/>
</dbReference>
<evidence type="ECO:0000256" key="2">
    <source>
        <dbReference type="ARBA" id="ARBA00008787"/>
    </source>
</evidence>
<evidence type="ECO:0000256" key="1">
    <source>
        <dbReference type="ARBA" id="ARBA00004514"/>
    </source>
</evidence>
<name>A0ABT1APA5_9RALS</name>
<comment type="subcellular location">
    <subcellularLocation>
        <location evidence="1 6">Cytoplasm</location>
        <location evidence="1 6">Cytosol</location>
    </subcellularLocation>
</comment>
<dbReference type="Proteomes" id="UP001162811">
    <property type="component" value="Unassembled WGS sequence"/>
</dbReference>
<keyword evidence="8" id="KW-1185">Reference proteome</keyword>
<dbReference type="Gene3D" id="1.20.120.340">
    <property type="entry name" value="Flagellar protein FliS"/>
    <property type="match status" value="1"/>
</dbReference>
<reference evidence="7" key="2">
    <citation type="journal article" date="2023" name="Front. Microbiol.">
        <title>Ralstonia chuxiongensis sp. nov., Ralstonia mojiangensis sp. nov., and Ralstonia soli sp. nov., isolated from tobacco fields, are three novel species in the family Burkholderiaceae.</title>
        <authorList>
            <person name="Lu C.H."/>
            <person name="Zhang Y.Y."/>
            <person name="Jiang N."/>
            <person name="Chen W."/>
            <person name="Shao X."/>
            <person name="Zhao Z.M."/>
            <person name="Lu W.L."/>
            <person name="Hu X."/>
            <person name="Xi Y.X."/>
            <person name="Zou S.Y."/>
            <person name="Wei Q.J."/>
            <person name="Lin Z.L."/>
            <person name="Gong L."/>
            <person name="Gai X.T."/>
            <person name="Zhang L.Q."/>
            <person name="Li J.Y."/>
            <person name="Jin Y."/>
            <person name="Xia Z.Y."/>
        </authorList>
    </citation>
    <scope>NUCLEOTIDE SEQUENCE</scope>
    <source>
        <strain evidence="7">21MJYT02-11</strain>
    </source>
</reference>
<gene>
    <name evidence="7" type="primary">fliS</name>
    <name evidence="7" type="ORF">NG900_18915</name>
</gene>
<protein>
    <recommendedName>
        <fullName evidence="6">Flagellar secretion chaperone FliS</fullName>
    </recommendedName>
</protein>
<sequence>MYAAQRAIGAYAKIGIETSVVDANPHRLIAMLFEGARSAINQALLATRAGDVLVKVRAFDKAVSIIGQGLRASLDTQRGGEIAQQLDSLYDYMLRRLTLANINNDEAMLEEVDRLLAPIQEAWLAIGQGNQAAAVPTRHLNVVS</sequence>
<keyword evidence="5" id="KW-0143">Chaperone</keyword>
<dbReference type="Pfam" id="PF02561">
    <property type="entry name" value="FliS"/>
    <property type="match status" value="1"/>
</dbReference>
<comment type="similarity">
    <text evidence="2 6">Belongs to the FliS family.</text>
</comment>
<evidence type="ECO:0000256" key="4">
    <source>
        <dbReference type="ARBA" id="ARBA00022795"/>
    </source>
</evidence>